<evidence type="ECO:0000256" key="6">
    <source>
        <dbReference type="ARBA" id="ARBA00048785"/>
    </source>
</evidence>
<organism evidence="8 9">
    <name type="scientific">Oceanococcus atlanticus</name>
    <dbReference type="NCBI Taxonomy" id="1317117"/>
    <lineage>
        <taxon>Bacteria</taxon>
        <taxon>Pseudomonadati</taxon>
        <taxon>Pseudomonadota</taxon>
        <taxon>Gammaproteobacteria</taxon>
        <taxon>Chromatiales</taxon>
        <taxon>Oceanococcaceae</taxon>
        <taxon>Oceanococcus</taxon>
    </lineage>
</organism>
<evidence type="ECO:0000313" key="8">
    <source>
        <dbReference type="EMBL" id="ORE86315.1"/>
    </source>
</evidence>
<dbReference type="Pfam" id="PF00885">
    <property type="entry name" value="DMRL_synthase"/>
    <property type="match status" value="1"/>
</dbReference>
<evidence type="ECO:0000313" key="9">
    <source>
        <dbReference type="Proteomes" id="UP000192342"/>
    </source>
</evidence>
<evidence type="ECO:0000256" key="2">
    <source>
        <dbReference type="ARBA" id="ARBA00007424"/>
    </source>
</evidence>
<evidence type="ECO:0000256" key="7">
    <source>
        <dbReference type="HAMAP-Rule" id="MF_00178"/>
    </source>
</evidence>
<dbReference type="PANTHER" id="PTHR21058">
    <property type="entry name" value="6,7-DIMETHYL-8-RIBITYLLUMAZINE SYNTHASE DMRL SYNTHASE LUMAZINE SYNTHASE"/>
    <property type="match status" value="1"/>
</dbReference>
<evidence type="ECO:0000256" key="4">
    <source>
        <dbReference type="ARBA" id="ARBA00022619"/>
    </source>
</evidence>
<dbReference type="Proteomes" id="UP000192342">
    <property type="component" value="Unassembled WGS sequence"/>
</dbReference>
<dbReference type="Gene3D" id="3.40.50.960">
    <property type="entry name" value="Lumazine/riboflavin synthase"/>
    <property type="match status" value="1"/>
</dbReference>
<feature type="binding site" evidence="7">
    <location>
        <position position="23"/>
    </location>
    <ligand>
        <name>5-amino-6-(D-ribitylamino)uracil</name>
        <dbReference type="ChEBI" id="CHEBI:15934"/>
    </ligand>
</feature>
<evidence type="ECO:0000256" key="1">
    <source>
        <dbReference type="ARBA" id="ARBA00004917"/>
    </source>
</evidence>
<dbReference type="RefSeq" id="WP_083562572.1">
    <property type="nucleotide sequence ID" value="NZ_AQQV01000003.1"/>
</dbReference>
<feature type="binding site" evidence="7">
    <location>
        <position position="128"/>
    </location>
    <ligand>
        <name>(2S)-2-hydroxy-3-oxobutyl phosphate</name>
        <dbReference type="ChEBI" id="CHEBI:58830"/>
    </ligand>
</feature>
<dbReference type="GO" id="GO:0000906">
    <property type="term" value="F:6,7-dimethyl-8-ribityllumazine synthase activity"/>
    <property type="evidence" value="ECO:0007669"/>
    <property type="project" value="UniProtKB-UniRule"/>
</dbReference>
<feature type="binding site" evidence="7">
    <location>
        <begin position="81"/>
        <end position="83"/>
    </location>
    <ligand>
        <name>5-amino-6-(D-ribitylamino)uracil</name>
        <dbReference type="ChEBI" id="CHEBI:15934"/>
    </ligand>
</feature>
<name>A0A1Y1SDC7_9GAMM</name>
<dbReference type="GO" id="GO:0009231">
    <property type="term" value="P:riboflavin biosynthetic process"/>
    <property type="evidence" value="ECO:0007669"/>
    <property type="project" value="UniProtKB-UniRule"/>
</dbReference>
<dbReference type="GO" id="GO:0005829">
    <property type="term" value="C:cytosol"/>
    <property type="evidence" value="ECO:0007669"/>
    <property type="project" value="TreeGrafter"/>
</dbReference>
<dbReference type="HAMAP" id="MF_00178">
    <property type="entry name" value="Lumazine_synth"/>
    <property type="match status" value="1"/>
</dbReference>
<dbReference type="EC" id="2.5.1.78" evidence="3 7"/>
<dbReference type="NCBIfam" id="TIGR00114">
    <property type="entry name" value="lumazine-synth"/>
    <property type="match status" value="1"/>
</dbReference>
<comment type="function">
    <text evidence="7">Catalyzes the formation of 6,7-dimethyl-8-ribityllumazine by condensation of 5-amino-6-(D-ribitylamino)uracil with 3,4-dihydroxy-2-butanone 4-phosphate. This is the penultimate step in the biosynthesis of riboflavin.</text>
</comment>
<dbReference type="PANTHER" id="PTHR21058:SF0">
    <property type="entry name" value="6,7-DIMETHYL-8-RIBITYLLUMAZINE SYNTHASE"/>
    <property type="match status" value="1"/>
</dbReference>
<gene>
    <name evidence="7 8" type="primary">ribH</name>
    <name evidence="8" type="ORF">ATO7_13498</name>
</gene>
<comment type="similarity">
    <text evidence="2 7">Belongs to the DMRL synthase family.</text>
</comment>
<keyword evidence="5 7" id="KW-0808">Transferase</keyword>
<keyword evidence="4 7" id="KW-0686">Riboflavin biosynthesis</keyword>
<evidence type="ECO:0000256" key="5">
    <source>
        <dbReference type="ARBA" id="ARBA00022679"/>
    </source>
</evidence>
<dbReference type="OrthoDB" id="9809709at2"/>
<dbReference type="UniPathway" id="UPA00275">
    <property type="reaction ID" value="UER00404"/>
</dbReference>
<proteinExistence type="inferred from homology"/>
<keyword evidence="9" id="KW-1185">Reference proteome</keyword>
<accession>A0A1Y1SDC7</accession>
<evidence type="ECO:0000256" key="3">
    <source>
        <dbReference type="ARBA" id="ARBA00012664"/>
    </source>
</evidence>
<dbReference type="SUPFAM" id="SSF52121">
    <property type="entry name" value="Lumazine synthase"/>
    <property type="match status" value="1"/>
</dbReference>
<dbReference type="InterPro" id="IPR036467">
    <property type="entry name" value="LS/RS_sf"/>
</dbReference>
<dbReference type="STRING" id="1317117.ATO7_13498"/>
<feature type="binding site" evidence="7">
    <location>
        <begin position="57"/>
        <end position="59"/>
    </location>
    <ligand>
        <name>5-amino-6-(D-ribitylamino)uracil</name>
        <dbReference type="ChEBI" id="CHEBI:15934"/>
    </ligand>
</feature>
<feature type="binding site" evidence="7">
    <location>
        <position position="114"/>
    </location>
    <ligand>
        <name>5-amino-6-(D-ribitylamino)uracil</name>
        <dbReference type="ChEBI" id="CHEBI:15934"/>
    </ligand>
</feature>
<protein>
    <recommendedName>
        <fullName evidence="3 7">6,7-dimethyl-8-ribityllumazine synthase</fullName>
        <shortName evidence="7">DMRL synthase</shortName>
        <shortName evidence="7">LS</shortName>
        <shortName evidence="7">Lumazine synthase</shortName>
        <ecNumber evidence="3 7">2.5.1.78</ecNumber>
    </recommendedName>
</protein>
<comment type="subunit">
    <text evidence="7">Forms an icosahedral capsid composed of 60 subunits, arranged as a dodecamer of pentamers.</text>
</comment>
<dbReference type="InterPro" id="IPR034964">
    <property type="entry name" value="LS"/>
</dbReference>
<dbReference type="CDD" id="cd09209">
    <property type="entry name" value="Lumazine_synthase-I"/>
    <property type="match status" value="1"/>
</dbReference>
<reference evidence="8 9" key="1">
    <citation type="submission" date="2013-04" db="EMBL/GenBank/DDBJ databases">
        <title>Oceanococcus atlanticus 22II-S10r2 Genome Sequencing.</title>
        <authorList>
            <person name="Lai Q."/>
            <person name="Li G."/>
            <person name="Shao Z."/>
        </authorList>
    </citation>
    <scope>NUCLEOTIDE SEQUENCE [LARGE SCALE GENOMIC DNA]</scope>
    <source>
        <strain evidence="8 9">22II-S10r2</strain>
    </source>
</reference>
<comment type="catalytic activity">
    <reaction evidence="6 7">
        <text>(2S)-2-hydroxy-3-oxobutyl phosphate + 5-amino-6-(D-ribitylamino)uracil = 6,7-dimethyl-8-(1-D-ribityl)lumazine + phosphate + 2 H2O + H(+)</text>
        <dbReference type="Rhea" id="RHEA:26152"/>
        <dbReference type="ChEBI" id="CHEBI:15377"/>
        <dbReference type="ChEBI" id="CHEBI:15378"/>
        <dbReference type="ChEBI" id="CHEBI:15934"/>
        <dbReference type="ChEBI" id="CHEBI:43474"/>
        <dbReference type="ChEBI" id="CHEBI:58201"/>
        <dbReference type="ChEBI" id="CHEBI:58830"/>
        <dbReference type="EC" id="2.5.1.78"/>
    </reaction>
</comment>
<dbReference type="GO" id="GO:0009349">
    <property type="term" value="C:riboflavin synthase complex"/>
    <property type="evidence" value="ECO:0007669"/>
    <property type="project" value="UniProtKB-UniRule"/>
</dbReference>
<comment type="caution">
    <text evidence="8">The sequence shown here is derived from an EMBL/GenBank/DDBJ whole genome shotgun (WGS) entry which is preliminary data.</text>
</comment>
<dbReference type="AlphaFoldDB" id="A0A1Y1SDC7"/>
<sequence>MNKIAAQADSFSMDRFAIVSTQWNPVIVDSLVDAAERTLTQRGVPAENIDQYVVPGAFEIPLMAGRLAESERYAGIIALGAVIKGDTAHFEYVAGECARGIADVALNYGLPVGFGVLATYDLQQALDRAGPNEENKGVEAAAAVLDTLNILRAVA</sequence>
<feature type="active site" description="Proton donor" evidence="7">
    <location>
        <position position="89"/>
    </location>
</feature>
<comment type="pathway">
    <text evidence="1 7">Cofactor biosynthesis; riboflavin biosynthesis; riboflavin from 2-hydroxy-3-oxobutyl phosphate and 5-amino-6-(D-ribitylamino)uracil: step 1/2.</text>
</comment>
<dbReference type="InterPro" id="IPR002180">
    <property type="entry name" value="LS/RS"/>
</dbReference>
<dbReference type="EMBL" id="AQQV01000003">
    <property type="protein sequence ID" value="ORE86315.1"/>
    <property type="molecule type" value="Genomic_DNA"/>
</dbReference>
<feature type="binding site" evidence="7">
    <location>
        <begin position="86"/>
        <end position="87"/>
    </location>
    <ligand>
        <name>(2S)-2-hydroxy-3-oxobutyl phosphate</name>
        <dbReference type="ChEBI" id="CHEBI:58830"/>
    </ligand>
</feature>